<keyword evidence="4" id="KW-1185">Reference proteome</keyword>
<proteinExistence type="predicted"/>
<dbReference type="Pfam" id="PF11772">
    <property type="entry name" value="EpuA"/>
    <property type="match status" value="1"/>
</dbReference>
<keyword evidence="3" id="KW-0804">Transcription</keyword>
<comment type="caution">
    <text evidence="3">The sequence shown here is derived from an EMBL/GenBank/DDBJ whole genome shotgun (WGS) entry which is preliminary data.</text>
</comment>
<evidence type="ECO:0000313" key="3">
    <source>
        <dbReference type="EMBL" id="MEC1177723.1"/>
    </source>
</evidence>
<dbReference type="RefSeq" id="WP_326122173.1">
    <property type="nucleotide sequence ID" value="NZ_JARSFG010000006.1"/>
</dbReference>
<keyword evidence="2" id="KW-0472">Membrane</keyword>
<reference evidence="3 4" key="1">
    <citation type="submission" date="2023-03" db="EMBL/GenBank/DDBJ databases">
        <title>Bacillus Genome Sequencing.</title>
        <authorList>
            <person name="Dunlap C."/>
        </authorList>
    </citation>
    <scope>NUCLEOTIDE SEQUENCE [LARGE SCALE GENOMIC DNA]</scope>
    <source>
        <strain evidence="3 4">B-59205</strain>
    </source>
</reference>
<organism evidence="3 4">
    <name type="scientific">Metasolibacillus meyeri</name>
    <dbReference type="NCBI Taxonomy" id="1071052"/>
    <lineage>
        <taxon>Bacteria</taxon>
        <taxon>Bacillati</taxon>
        <taxon>Bacillota</taxon>
        <taxon>Bacilli</taxon>
        <taxon>Bacillales</taxon>
        <taxon>Caryophanaceae</taxon>
        <taxon>Metasolibacillus</taxon>
    </lineage>
</organism>
<keyword evidence="2" id="KW-0812">Transmembrane</keyword>
<keyword evidence="2" id="KW-1133">Transmembrane helix</keyword>
<name>A0AAW9NS69_9BACL</name>
<protein>
    <submittedName>
        <fullName evidence="3">DNA-directed RNA polymerase subunit beta</fullName>
    </submittedName>
</protein>
<dbReference type="GO" id="GO:0000428">
    <property type="term" value="C:DNA-directed RNA polymerase complex"/>
    <property type="evidence" value="ECO:0007669"/>
    <property type="project" value="UniProtKB-KW"/>
</dbReference>
<accession>A0AAW9NS69</accession>
<dbReference type="EMBL" id="JARSFG010000006">
    <property type="protein sequence ID" value="MEC1177723.1"/>
    <property type="molecule type" value="Genomic_DNA"/>
</dbReference>
<keyword evidence="3" id="KW-0240">DNA-directed RNA polymerase</keyword>
<dbReference type="InterPro" id="IPR024596">
    <property type="entry name" value="RNApol_su_b/EpuA"/>
</dbReference>
<dbReference type="Proteomes" id="UP001344888">
    <property type="component" value="Unassembled WGS sequence"/>
</dbReference>
<dbReference type="AlphaFoldDB" id="A0AAW9NS69"/>
<evidence type="ECO:0000313" key="4">
    <source>
        <dbReference type="Proteomes" id="UP001344888"/>
    </source>
</evidence>
<evidence type="ECO:0000256" key="2">
    <source>
        <dbReference type="SAM" id="Phobius"/>
    </source>
</evidence>
<feature type="region of interest" description="Disordered" evidence="1">
    <location>
        <begin position="1"/>
        <end position="28"/>
    </location>
</feature>
<gene>
    <name evidence="3" type="ORF">P9B03_04440</name>
</gene>
<sequence length="92" mass="10519">MTNEFNEQDVAPKKRSRRSEEAEPNERPRRVRWVQIRLIPIWLRIVLVLALLAGAAIGGVMFGYGFLGGGEPSDALKWSTWQHIFDIIEGQE</sequence>
<evidence type="ECO:0000256" key="1">
    <source>
        <dbReference type="SAM" id="MobiDB-lite"/>
    </source>
</evidence>
<feature type="transmembrane region" description="Helical" evidence="2">
    <location>
        <begin position="41"/>
        <end position="67"/>
    </location>
</feature>
<feature type="compositionally biased region" description="Basic and acidic residues" evidence="1">
    <location>
        <begin position="18"/>
        <end position="28"/>
    </location>
</feature>